<dbReference type="OrthoDB" id="2019572at2759"/>
<dbReference type="EMBL" id="LFZO01000203">
    <property type="protein sequence ID" value="KXT11392.1"/>
    <property type="molecule type" value="Genomic_DNA"/>
</dbReference>
<name>A0A139IA28_9PEZI</name>
<evidence type="ECO:0000313" key="1">
    <source>
        <dbReference type="EMBL" id="KXT11392.1"/>
    </source>
</evidence>
<dbReference type="STRING" id="113226.A0A139IA28"/>
<evidence type="ECO:0000313" key="2">
    <source>
        <dbReference type="Proteomes" id="UP000073492"/>
    </source>
</evidence>
<comment type="caution">
    <text evidence="1">The sequence shown here is derived from an EMBL/GenBank/DDBJ whole genome shotgun (WGS) entry which is preliminary data.</text>
</comment>
<reference evidence="1 2" key="1">
    <citation type="submission" date="2015-07" db="EMBL/GenBank/DDBJ databases">
        <title>Comparative genomics of the Sigatoka disease complex on banana suggests a link between parallel evolutionary changes in Pseudocercospora fijiensis and Pseudocercospora eumusae and increased virulence on the banana host.</title>
        <authorList>
            <person name="Chang T.-C."/>
            <person name="Salvucci A."/>
            <person name="Crous P.W."/>
            <person name="Stergiopoulos I."/>
        </authorList>
    </citation>
    <scope>NUCLEOTIDE SEQUENCE [LARGE SCALE GENOMIC DNA]</scope>
    <source>
        <strain evidence="1 2">CBS 116634</strain>
    </source>
</reference>
<organism evidence="1 2">
    <name type="scientific">Pseudocercospora musae</name>
    <dbReference type="NCBI Taxonomy" id="113226"/>
    <lineage>
        <taxon>Eukaryota</taxon>
        <taxon>Fungi</taxon>
        <taxon>Dikarya</taxon>
        <taxon>Ascomycota</taxon>
        <taxon>Pezizomycotina</taxon>
        <taxon>Dothideomycetes</taxon>
        <taxon>Dothideomycetidae</taxon>
        <taxon>Mycosphaerellales</taxon>
        <taxon>Mycosphaerellaceae</taxon>
        <taxon>Pseudocercospora</taxon>
    </lineage>
</organism>
<accession>A0A139IA28</accession>
<protein>
    <submittedName>
        <fullName evidence="1">Uncharacterized protein</fullName>
    </submittedName>
</protein>
<gene>
    <name evidence="1" type="ORF">AC579_228</name>
</gene>
<proteinExistence type="predicted"/>
<dbReference type="Proteomes" id="UP000073492">
    <property type="component" value="Unassembled WGS sequence"/>
</dbReference>
<sequence length="153" mass="17340">MCYSSTLRNEDTLPDIDARRREFSSIARSSYGIRGIEITLTSGVVTRKSDGKPHAGQLLLVAEETRPEVLLAPYRQRSNIPYDFKAANAKPITKEEADAYAQLFTVVDPDDRVTLKGTGPLQKHEEGKCSLRWREFYKWNCCTDLSAFCSQIF</sequence>
<dbReference type="AlphaFoldDB" id="A0A139IA28"/>
<keyword evidence="2" id="KW-1185">Reference proteome</keyword>